<name>A0A6J4S6A3_9ACTN</name>
<dbReference type="EMBL" id="CADCVR010000029">
    <property type="protein sequence ID" value="CAA9484524.1"/>
    <property type="molecule type" value="Genomic_DNA"/>
</dbReference>
<dbReference type="AlphaFoldDB" id="A0A6J4S6A3"/>
<dbReference type="PANTHER" id="PTHR34039:SF1">
    <property type="entry name" value="UPF0102 PROTEIN YRAN"/>
    <property type="match status" value="1"/>
</dbReference>
<proteinExistence type="inferred from homology"/>
<evidence type="ECO:0000256" key="1">
    <source>
        <dbReference type="ARBA" id="ARBA00006738"/>
    </source>
</evidence>
<reference evidence="3" key="1">
    <citation type="submission" date="2020-02" db="EMBL/GenBank/DDBJ databases">
        <authorList>
            <person name="Meier V. D."/>
        </authorList>
    </citation>
    <scope>NUCLEOTIDE SEQUENCE</scope>
    <source>
        <strain evidence="3">AVDCRST_MAG53</strain>
    </source>
</reference>
<dbReference type="PANTHER" id="PTHR34039">
    <property type="entry name" value="UPF0102 PROTEIN YRAN"/>
    <property type="match status" value="1"/>
</dbReference>
<evidence type="ECO:0000256" key="2">
    <source>
        <dbReference type="HAMAP-Rule" id="MF_00048"/>
    </source>
</evidence>
<dbReference type="InterPro" id="IPR011856">
    <property type="entry name" value="tRNA_endonuc-like_dom_sf"/>
</dbReference>
<dbReference type="HAMAP" id="MF_00048">
    <property type="entry name" value="UPF0102"/>
    <property type="match status" value="1"/>
</dbReference>
<dbReference type="Pfam" id="PF02021">
    <property type="entry name" value="UPF0102"/>
    <property type="match status" value="1"/>
</dbReference>
<dbReference type="InterPro" id="IPR003509">
    <property type="entry name" value="UPF0102_YraN-like"/>
</dbReference>
<dbReference type="InterPro" id="IPR011335">
    <property type="entry name" value="Restrct_endonuc-II-like"/>
</dbReference>
<dbReference type="Gene3D" id="3.40.1350.10">
    <property type="match status" value="1"/>
</dbReference>
<accession>A0A6J4S6A3</accession>
<dbReference type="CDD" id="cd20736">
    <property type="entry name" value="PoNe_Nuclease"/>
    <property type="match status" value="1"/>
</dbReference>
<organism evidence="3">
    <name type="scientific">uncultured Solirubrobacteraceae bacterium</name>
    <dbReference type="NCBI Taxonomy" id="1162706"/>
    <lineage>
        <taxon>Bacteria</taxon>
        <taxon>Bacillati</taxon>
        <taxon>Actinomycetota</taxon>
        <taxon>Thermoleophilia</taxon>
        <taxon>Solirubrobacterales</taxon>
        <taxon>Solirubrobacteraceae</taxon>
        <taxon>environmental samples</taxon>
    </lineage>
</organism>
<dbReference type="GO" id="GO:0003676">
    <property type="term" value="F:nucleic acid binding"/>
    <property type="evidence" value="ECO:0007669"/>
    <property type="project" value="InterPro"/>
</dbReference>
<gene>
    <name evidence="3" type="ORF">AVDCRST_MAG53-816</name>
</gene>
<dbReference type="NCBIfam" id="NF009154">
    <property type="entry name" value="PRK12497.3-3"/>
    <property type="match status" value="1"/>
</dbReference>
<comment type="similarity">
    <text evidence="1 2">Belongs to the UPF0102 family.</text>
</comment>
<protein>
    <recommendedName>
        <fullName evidence="2">UPF0102 protein AVDCRST_MAG53-816</fullName>
    </recommendedName>
</protein>
<sequence length="125" mass="13969">MATPRTDPRHQLGRHGEQLAAQHFERLGFTIVARNHRTRHGELDLVAFDGTVLVFAEVKTRRKGGGSPWESLHLKKRAQVRRMAAAYLNQVPERPRGRTLRFDAIGVILGADGELAGLEHLEGAF</sequence>
<dbReference type="SUPFAM" id="SSF52980">
    <property type="entry name" value="Restriction endonuclease-like"/>
    <property type="match status" value="1"/>
</dbReference>
<evidence type="ECO:0000313" key="3">
    <source>
        <dbReference type="EMBL" id="CAA9484524.1"/>
    </source>
</evidence>